<evidence type="ECO:0000256" key="6">
    <source>
        <dbReference type="ARBA" id="ARBA00031720"/>
    </source>
</evidence>
<dbReference type="InterPro" id="IPR010173">
    <property type="entry name" value="CRISPR-assoc_Csm5"/>
</dbReference>
<dbReference type="EMBL" id="CP001808">
    <property type="protein sequence ID" value="ACY49689.1"/>
    <property type="molecule type" value="Genomic_DNA"/>
</dbReference>
<geneLocation type="plasmid" evidence="9 10">
    <name>pRMAR01</name>
</geneLocation>
<keyword evidence="7" id="KW-0175">Coiled coil</keyword>
<evidence type="ECO:0000256" key="5">
    <source>
        <dbReference type="ARBA" id="ARBA00023118"/>
    </source>
</evidence>
<keyword evidence="4" id="KW-0694">RNA-binding</keyword>
<name>D0MKM5_RHOM4</name>
<evidence type="ECO:0000256" key="7">
    <source>
        <dbReference type="SAM" id="Coils"/>
    </source>
</evidence>
<dbReference type="Proteomes" id="UP000002221">
    <property type="component" value="Plasmid pRMAR01"/>
</dbReference>
<evidence type="ECO:0000256" key="4">
    <source>
        <dbReference type="ARBA" id="ARBA00022884"/>
    </source>
</evidence>
<keyword evidence="5" id="KW-0051">Antiviral defense</keyword>
<dbReference type="GO" id="GO:0051607">
    <property type="term" value="P:defense response to virus"/>
    <property type="evidence" value="ECO:0007669"/>
    <property type="project" value="UniProtKB-KW"/>
</dbReference>
<dbReference type="eggNOG" id="COG1332">
    <property type="taxonomic scope" value="Bacteria"/>
</dbReference>
<evidence type="ECO:0000313" key="9">
    <source>
        <dbReference type="EMBL" id="ACY49689.1"/>
    </source>
</evidence>
<dbReference type="NCBIfam" id="TIGR01899">
    <property type="entry name" value="cas_TM1807_csm5"/>
    <property type="match status" value="1"/>
</dbReference>
<comment type="similarity">
    <text evidence="2">Belongs to the CRISPR-associated Csm5 family.</text>
</comment>
<evidence type="ECO:0000256" key="2">
    <source>
        <dbReference type="ARBA" id="ARBA00006680"/>
    </source>
</evidence>
<organism evidence="9 10">
    <name type="scientific">Rhodothermus marinus (strain ATCC 43812 / DSM 4252 / R-10)</name>
    <name type="common">Rhodothermus obamensis</name>
    <dbReference type="NCBI Taxonomy" id="518766"/>
    <lineage>
        <taxon>Bacteria</taxon>
        <taxon>Pseudomonadati</taxon>
        <taxon>Rhodothermota</taxon>
        <taxon>Rhodothermia</taxon>
        <taxon>Rhodothermales</taxon>
        <taxon>Rhodothermaceae</taxon>
        <taxon>Rhodothermus</taxon>
    </lineage>
</organism>
<evidence type="ECO:0000256" key="1">
    <source>
        <dbReference type="ARBA" id="ARBA00003088"/>
    </source>
</evidence>
<dbReference type="RefSeq" id="WP_012845299.1">
    <property type="nucleotide sequence ID" value="NC_013502.1"/>
</dbReference>
<proteinExistence type="inferred from homology"/>
<comment type="function">
    <text evidence="1">This subunit might be involved in maturation of a crRNA intermediate to its mature form.</text>
</comment>
<dbReference type="InterPro" id="IPR005537">
    <property type="entry name" value="RAMP_III_fam"/>
</dbReference>
<dbReference type="PANTHER" id="PTHR38007">
    <property type="entry name" value="CRISPR SYSTEM CMS PROTEIN CSM5"/>
    <property type="match status" value="1"/>
</dbReference>
<feature type="coiled-coil region" evidence="7">
    <location>
        <begin position="317"/>
        <end position="348"/>
    </location>
</feature>
<dbReference type="HOGENOM" id="CLU_495090_0_0_10"/>
<evidence type="ECO:0000256" key="3">
    <source>
        <dbReference type="ARBA" id="ARBA00016113"/>
    </source>
</evidence>
<feature type="domain" description="CRISPR type III-associated protein" evidence="8">
    <location>
        <begin position="7"/>
        <end position="276"/>
    </location>
</feature>
<dbReference type="Pfam" id="PF03787">
    <property type="entry name" value="RAMPs"/>
    <property type="match status" value="1"/>
</dbReference>
<dbReference type="KEGG" id="rmr:Rmar_2822"/>
<dbReference type="GO" id="GO:0003723">
    <property type="term" value="F:RNA binding"/>
    <property type="evidence" value="ECO:0007669"/>
    <property type="project" value="UniProtKB-KW"/>
</dbReference>
<reference evidence="9 10" key="1">
    <citation type="journal article" date="2009" name="Stand. Genomic Sci.">
        <title>Complete genome sequence of Rhodothermus marinus type strain (R-10).</title>
        <authorList>
            <person name="Nolan M."/>
            <person name="Tindall B.J."/>
            <person name="Pomrenke H."/>
            <person name="Lapidus A."/>
            <person name="Copeland A."/>
            <person name="Glavina Del Rio T."/>
            <person name="Lucas S."/>
            <person name="Chen F."/>
            <person name="Tice H."/>
            <person name="Cheng J.F."/>
            <person name="Saunders E."/>
            <person name="Han C."/>
            <person name="Bruce D."/>
            <person name="Goodwin L."/>
            <person name="Chain P."/>
            <person name="Pitluck S."/>
            <person name="Ovchinikova G."/>
            <person name="Pati A."/>
            <person name="Ivanova N."/>
            <person name="Mavromatis K."/>
            <person name="Chen A."/>
            <person name="Palaniappan K."/>
            <person name="Land M."/>
            <person name="Hauser L."/>
            <person name="Chang Y.J."/>
            <person name="Jeffries C.D."/>
            <person name="Brettin T."/>
            <person name="Goker M."/>
            <person name="Bristow J."/>
            <person name="Eisen J.A."/>
            <person name="Markowitz V."/>
            <person name="Hugenholtz P."/>
            <person name="Kyrpides N.C."/>
            <person name="Klenk H.P."/>
            <person name="Detter J.C."/>
        </authorList>
    </citation>
    <scope>NUCLEOTIDE SEQUENCE [LARGE SCALE GENOMIC DNA]</scope>
    <source>
        <strain evidence="10">ATCC 43812 / DSM 4252 / R-10</strain>
        <plasmid evidence="9">pRMAR01</plasmid>
    </source>
</reference>
<keyword evidence="10" id="KW-1185">Reference proteome</keyword>
<gene>
    <name evidence="9" type="ordered locus">Rmar_2822</name>
</gene>
<evidence type="ECO:0000259" key="8">
    <source>
        <dbReference type="Pfam" id="PF03787"/>
    </source>
</evidence>
<keyword evidence="9" id="KW-0614">Plasmid</keyword>
<evidence type="ECO:0000313" key="10">
    <source>
        <dbReference type="Proteomes" id="UP000002221"/>
    </source>
</evidence>
<sequence>MPVTLKLITRSPLHIGSGHELESFEYIIHDGFFWRLDINRVMAFLLDEIGEEALERFSSWIERETERLADARNNREQAEIRRSLTLRTFVRGELGRPDLDARLLQQLQSLSRYAMRTSFSEFRQLVREQLKDPDGRLYIPGSSLKGALRTCLLYQVLVEADEKTHRRWLAELRDSLERAGRSLNRRERVFFSRWLEEDVFYCGVRKKGKVSWRDAQFDLLKFLRISDSNSVAADEIGVVTDVEIFLPGAEPQPQAPPVEALEAGAELQAQVGFDVSFFREAHRLLARGEQGMGTDIWIGLPEKFQRLYGLTLEEAAAMEAEELERRLLERVRKAARNFGRALKAFEKEWCRRAERGSTLQQARRLQRFYDELPDDCLRLGWGSGFAAVTVYLALREKPAWKEPLQNLLHRLFSLKEREDLLQTFPTSRRMAIDGEGTMVEEPMGWVELEWPWSATEAAATTEEETAEDESDLWVDQIGPNSQDIIAEVVDNSRAPFTIRIFVRGLENERFPCGGASHRAIEVGQRIRVKVSQWNKKAGRPTMFSVQSIRV</sequence>
<dbReference type="PANTHER" id="PTHR38007:SF1">
    <property type="entry name" value="CRISPR SYSTEM CMS PROTEIN CSM5"/>
    <property type="match status" value="1"/>
</dbReference>
<dbReference type="AlphaFoldDB" id="D0MKM5"/>
<dbReference type="OrthoDB" id="24360at2"/>
<protein>
    <recommendedName>
        <fullName evidence="3">CRISPR system Cms protein Csm5</fullName>
    </recommendedName>
    <alternativeName>
        <fullName evidence="6">CRISPR type III A-associated protein Csm5</fullName>
    </alternativeName>
</protein>
<accession>D0MKM5</accession>